<keyword evidence="5" id="KW-0328">Glycosyltransferase</keyword>
<dbReference type="InterPro" id="IPR001264">
    <property type="entry name" value="Glyco_trans_51"/>
</dbReference>
<comment type="subcellular location">
    <subcellularLocation>
        <location evidence="1">Cell membrane</location>
    </subcellularLocation>
</comment>
<keyword evidence="20" id="KW-1185">Reference proteome</keyword>
<accession>A0ABY9SZM5</accession>
<evidence type="ECO:0000256" key="14">
    <source>
        <dbReference type="ARBA" id="ARBA00049902"/>
    </source>
</evidence>
<keyword evidence="8" id="KW-0133">Cell shape</keyword>
<name>A0ABY9SZM5_BREBE</name>
<dbReference type="InterPro" id="IPR036950">
    <property type="entry name" value="PBP_transglycosylase"/>
</dbReference>
<organism evidence="19 20">
    <name type="scientific">Brevibacillus brevis</name>
    <name type="common">Bacillus brevis</name>
    <dbReference type="NCBI Taxonomy" id="1393"/>
    <lineage>
        <taxon>Bacteria</taxon>
        <taxon>Bacillati</taxon>
        <taxon>Bacillota</taxon>
        <taxon>Bacilli</taxon>
        <taxon>Bacillales</taxon>
        <taxon>Paenibacillaceae</taxon>
        <taxon>Brevibacillus</taxon>
    </lineage>
</organism>
<evidence type="ECO:0000256" key="2">
    <source>
        <dbReference type="ARBA" id="ARBA00022475"/>
    </source>
</evidence>
<evidence type="ECO:0000256" key="6">
    <source>
        <dbReference type="ARBA" id="ARBA00022679"/>
    </source>
</evidence>
<keyword evidence="3" id="KW-0121">Carboxypeptidase</keyword>
<dbReference type="Gene3D" id="2.60.40.10">
    <property type="entry name" value="Immunoglobulins"/>
    <property type="match status" value="2"/>
</dbReference>
<evidence type="ECO:0000256" key="7">
    <source>
        <dbReference type="ARBA" id="ARBA00022801"/>
    </source>
</evidence>
<feature type="domain" description="Penicillin-binding protein transpeptidase" evidence="17">
    <location>
        <begin position="401"/>
        <end position="646"/>
    </location>
</feature>
<evidence type="ECO:0000256" key="9">
    <source>
        <dbReference type="ARBA" id="ARBA00022984"/>
    </source>
</evidence>
<dbReference type="EMBL" id="CP134050">
    <property type="protein sequence ID" value="WNC13269.1"/>
    <property type="molecule type" value="Genomic_DNA"/>
</dbReference>
<evidence type="ECO:0000256" key="8">
    <source>
        <dbReference type="ARBA" id="ARBA00022960"/>
    </source>
</evidence>
<evidence type="ECO:0000256" key="12">
    <source>
        <dbReference type="ARBA" id="ARBA00023316"/>
    </source>
</evidence>
<feature type="transmembrane region" description="Helical" evidence="16">
    <location>
        <begin position="23"/>
        <end position="52"/>
    </location>
</feature>
<protein>
    <submittedName>
        <fullName evidence="19">PBP1A family penicillin-binding protein</fullName>
    </submittedName>
</protein>
<evidence type="ECO:0000256" key="5">
    <source>
        <dbReference type="ARBA" id="ARBA00022676"/>
    </source>
</evidence>
<dbReference type="Gene3D" id="1.10.3810.10">
    <property type="entry name" value="Biosynthetic peptidoglycan transglycosylase-like"/>
    <property type="match status" value="1"/>
</dbReference>
<evidence type="ECO:0000256" key="1">
    <source>
        <dbReference type="ARBA" id="ARBA00004236"/>
    </source>
</evidence>
<reference evidence="19 20" key="1">
    <citation type="submission" date="2023-09" db="EMBL/GenBank/DDBJ databases">
        <title>Complete Genome and Methylome dissection of Bacillus brevis NEB573 original source of BbsI restriction endonuclease.</title>
        <authorList>
            <person name="Fomenkov A."/>
            <person name="Roberts R.D."/>
        </authorList>
    </citation>
    <scope>NUCLEOTIDE SEQUENCE [LARGE SCALE GENOMIC DNA]</scope>
    <source>
        <strain evidence="19 20">NEB573</strain>
    </source>
</reference>
<dbReference type="Gene3D" id="3.40.710.10">
    <property type="entry name" value="DD-peptidase/beta-lactamase superfamily"/>
    <property type="match status" value="1"/>
</dbReference>
<dbReference type="SUPFAM" id="SSF49265">
    <property type="entry name" value="Fibronectin type III"/>
    <property type="match status" value="2"/>
</dbReference>
<comment type="catalytic activity">
    <reaction evidence="13">
        <text>Preferential cleavage: (Ac)2-L-Lys-D-Ala-|-D-Ala. Also transpeptidation of peptidyl-alanyl moieties that are N-acyl substituents of D-alanine.</text>
        <dbReference type="EC" id="3.4.16.4"/>
    </reaction>
</comment>
<evidence type="ECO:0000259" key="17">
    <source>
        <dbReference type="Pfam" id="PF00905"/>
    </source>
</evidence>
<feature type="region of interest" description="Disordered" evidence="15">
    <location>
        <begin position="797"/>
        <end position="825"/>
    </location>
</feature>
<keyword evidence="16" id="KW-1133">Transmembrane helix</keyword>
<keyword evidence="7" id="KW-0378">Hydrolase</keyword>
<keyword evidence="12" id="KW-0961">Cell wall biogenesis/degradation</keyword>
<dbReference type="CDD" id="cd00063">
    <property type="entry name" value="FN3"/>
    <property type="match status" value="1"/>
</dbReference>
<evidence type="ECO:0000313" key="19">
    <source>
        <dbReference type="EMBL" id="WNC13269.1"/>
    </source>
</evidence>
<dbReference type="NCBIfam" id="TIGR02074">
    <property type="entry name" value="PBP_1a_fam"/>
    <property type="match status" value="1"/>
</dbReference>
<keyword evidence="10 16" id="KW-0472">Membrane</keyword>
<dbReference type="Pfam" id="PF00912">
    <property type="entry name" value="Transgly"/>
    <property type="match status" value="1"/>
</dbReference>
<evidence type="ECO:0000313" key="20">
    <source>
        <dbReference type="Proteomes" id="UP001256827"/>
    </source>
</evidence>
<dbReference type="InterPro" id="IPR050396">
    <property type="entry name" value="Glycosyltr_51/Transpeptidase"/>
</dbReference>
<evidence type="ECO:0000256" key="4">
    <source>
        <dbReference type="ARBA" id="ARBA00022670"/>
    </source>
</evidence>
<keyword evidence="9" id="KW-0573">Peptidoglycan synthesis</keyword>
<feature type="domain" description="Glycosyl transferase family 51" evidence="18">
    <location>
        <begin position="83"/>
        <end position="266"/>
    </location>
</feature>
<keyword evidence="4" id="KW-0645">Protease</keyword>
<keyword evidence="2" id="KW-1003">Cell membrane</keyword>
<feature type="compositionally biased region" description="Basic and acidic residues" evidence="15">
    <location>
        <begin position="797"/>
        <end position="809"/>
    </location>
</feature>
<evidence type="ECO:0000256" key="3">
    <source>
        <dbReference type="ARBA" id="ARBA00022645"/>
    </source>
</evidence>
<feature type="compositionally biased region" description="Low complexity" evidence="15">
    <location>
        <begin position="939"/>
        <end position="965"/>
    </location>
</feature>
<evidence type="ECO:0000256" key="13">
    <source>
        <dbReference type="ARBA" id="ARBA00034000"/>
    </source>
</evidence>
<dbReference type="InterPro" id="IPR012338">
    <property type="entry name" value="Beta-lactam/transpept-like"/>
</dbReference>
<dbReference type="PANTHER" id="PTHR32282:SF11">
    <property type="entry name" value="PENICILLIN-BINDING PROTEIN 1B"/>
    <property type="match status" value="1"/>
</dbReference>
<dbReference type="PANTHER" id="PTHR32282">
    <property type="entry name" value="BINDING PROTEIN TRANSPEPTIDASE, PUTATIVE-RELATED"/>
    <property type="match status" value="1"/>
</dbReference>
<dbReference type="InterPro" id="IPR036116">
    <property type="entry name" value="FN3_sf"/>
</dbReference>
<proteinExistence type="predicted"/>
<feature type="compositionally biased region" description="Polar residues" evidence="15">
    <location>
        <begin position="893"/>
        <end position="908"/>
    </location>
</feature>
<evidence type="ECO:0000256" key="10">
    <source>
        <dbReference type="ARBA" id="ARBA00023136"/>
    </source>
</evidence>
<gene>
    <name evidence="19" type="ORF">RGB73_21575</name>
</gene>
<dbReference type="SUPFAM" id="SSF53955">
    <property type="entry name" value="Lysozyme-like"/>
    <property type="match status" value="1"/>
</dbReference>
<dbReference type="InterPro" id="IPR013783">
    <property type="entry name" value="Ig-like_fold"/>
</dbReference>
<evidence type="ECO:0000259" key="18">
    <source>
        <dbReference type="Pfam" id="PF00912"/>
    </source>
</evidence>
<comment type="catalytic activity">
    <reaction evidence="14">
        <text>[GlcNAc-(1-&gt;4)-Mur2Ac(oyl-L-Ala-gamma-D-Glu-L-Lys-D-Ala-D-Ala)](n)-di-trans,octa-cis-undecaprenyl diphosphate + beta-D-GlcNAc-(1-&gt;4)-Mur2Ac(oyl-L-Ala-gamma-D-Glu-L-Lys-D-Ala-D-Ala)-di-trans,octa-cis-undecaprenyl diphosphate = [GlcNAc-(1-&gt;4)-Mur2Ac(oyl-L-Ala-gamma-D-Glu-L-Lys-D-Ala-D-Ala)](n+1)-di-trans,octa-cis-undecaprenyl diphosphate + di-trans,octa-cis-undecaprenyl diphosphate + H(+)</text>
        <dbReference type="Rhea" id="RHEA:23708"/>
        <dbReference type="Rhea" id="RHEA-COMP:9602"/>
        <dbReference type="Rhea" id="RHEA-COMP:9603"/>
        <dbReference type="ChEBI" id="CHEBI:15378"/>
        <dbReference type="ChEBI" id="CHEBI:58405"/>
        <dbReference type="ChEBI" id="CHEBI:60033"/>
        <dbReference type="ChEBI" id="CHEBI:78435"/>
        <dbReference type="EC" id="2.4.99.28"/>
    </reaction>
</comment>
<dbReference type="InterPro" id="IPR023346">
    <property type="entry name" value="Lysozyme-like_dom_sf"/>
</dbReference>
<feature type="region of interest" description="Disordered" evidence="15">
    <location>
        <begin position="893"/>
        <end position="965"/>
    </location>
</feature>
<evidence type="ECO:0000256" key="15">
    <source>
        <dbReference type="SAM" id="MobiDB-lite"/>
    </source>
</evidence>
<dbReference type="Pfam" id="PF00905">
    <property type="entry name" value="Transpeptidase"/>
    <property type="match status" value="1"/>
</dbReference>
<keyword evidence="11" id="KW-0511">Multifunctional enzyme</keyword>
<dbReference type="InterPro" id="IPR003961">
    <property type="entry name" value="FN3_dom"/>
</dbReference>
<dbReference type="SUPFAM" id="SSF56601">
    <property type="entry name" value="beta-lactamase/transpeptidase-like"/>
    <property type="match status" value="1"/>
</dbReference>
<dbReference type="Proteomes" id="UP001256827">
    <property type="component" value="Chromosome"/>
</dbReference>
<evidence type="ECO:0000256" key="16">
    <source>
        <dbReference type="SAM" id="Phobius"/>
    </source>
</evidence>
<dbReference type="InterPro" id="IPR001460">
    <property type="entry name" value="PCN-bd_Tpept"/>
</dbReference>
<keyword evidence="6" id="KW-0808">Transferase</keyword>
<keyword evidence="16" id="KW-0812">Transmembrane</keyword>
<evidence type="ECO:0000256" key="11">
    <source>
        <dbReference type="ARBA" id="ARBA00023268"/>
    </source>
</evidence>
<dbReference type="RefSeq" id="WP_310764761.1">
    <property type="nucleotide sequence ID" value="NZ_CP134050.1"/>
</dbReference>
<sequence>MSNSHTSSSEPTKKKRRRSRGRTIWIVVQMLFLLGLMGGAVAGGIVTGYVAALVKDEPVRSKAELEKKIFTNYLTGFAYYNDGSLIGQLRAEEGDRRLVKKADVSPYLINAIIATEDKNFYHHNGIALQSTLRGAIQDFTNQPVVTGGSTITQQLVKNTILSAEVSHTRKAREIFSALRIERMFSKDQILEAYMNEIYFGKNANGSNVYGVQAAAKGIFGKDVKELNLSESSYLAGMIQNPGAYSPFGAESYARGKERQKMVLDRMLENGYITQAQYDTASSADLKATLAKPTQQAYREVPFLMMEIEERAARELVDADLKEKGRDKETVGRNEYRQLIEEKRRDILRNGYKIHTTIDKNVYSIMQAVANDPKNFGKNRSYTIRRSNGTTEKIENALEEVGAMLIHNKTGAILGMIGGRDFKVEQTNHATAPRQPGSAMKPLAAYAPAFELGILQPATPIDDSPVLLADGQNGSHLPMNWNNKWQGIMSAREALRQSWNIPAIKTYLKVGIPTALEYVKKMGITTLVDADNYAATGVIGGLTYGTTVEEMTNAYATFANHGSFVDAYLIDRIEDSQGKVIFKHEAQPVQVYSEQTAYLITDMMRTVVNSGTGTHIRKYVPRKVDVAGKTGTTNSSNDLWFVGYTPELSMGVWVGFDEPYPMPDADKYVPMVVWGKVMKDILEKQPNLSSPSDTFKKPEGIVSATVDSKSGLLPSELSKEAGHLITDIFNRRFVPTKVDDSHQKARIVTYNEERYLAKDGTPDDFVTEGVFYRSPDPLPTKEQIQAKNKRVAIRPPDWEQRLPDAEDPRTEVPGAPQSPTGLAASAKDKQTVLTWQSAKEADLLGYRIYRADTQNGFTRIATVKDPSVLTFTDTGATLGDAGYYVTAVDITGQESPPSAIATASGTSHTWELPDPNPVTDIPDLSGLPGENTDPAGTPSGEGNVGNNGNNGNSGDVSTSPPSTPKSLTIKTAGGGWKLQWKANAVSEQVIAYNIYFKPDATSGYLLLDTVSGTSYTHAADVPNGSYYITAVNSYGESSQSNSVTASGN</sequence>